<dbReference type="AlphaFoldDB" id="A0A1H7BZ65"/>
<evidence type="ECO:0000256" key="1">
    <source>
        <dbReference type="ARBA" id="ARBA00004651"/>
    </source>
</evidence>
<dbReference type="PANTHER" id="PTHR42718:SF9">
    <property type="entry name" value="MAJOR FACILITATOR SUPERFAMILY MULTIDRUG TRANSPORTER MFSC"/>
    <property type="match status" value="1"/>
</dbReference>
<feature type="transmembrane region" description="Helical" evidence="6">
    <location>
        <begin position="247"/>
        <end position="273"/>
    </location>
</feature>
<feature type="transmembrane region" description="Helical" evidence="6">
    <location>
        <begin position="162"/>
        <end position="180"/>
    </location>
</feature>
<comment type="subcellular location">
    <subcellularLocation>
        <location evidence="1">Cell membrane</location>
        <topology evidence="1">Multi-pass membrane protein</topology>
    </subcellularLocation>
</comment>
<keyword evidence="3 6" id="KW-0812">Transmembrane</keyword>
<dbReference type="GO" id="GO:0005886">
    <property type="term" value="C:plasma membrane"/>
    <property type="evidence" value="ECO:0007669"/>
    <property type="project" value="UniProtKB-SubCell"/>
</dbReference>
<dbReference type="Pfam" id="PF07690">
    <property type="entry name" value="MFS_1"/>
    <property type="match status" value="1"/>
</dbReference>
<dbReference type="InterPro" id="IPR036259">
    <property type="entry name" value="MFS_trans_sf"/>
</dbReference>
<evidence type="ECO:0000313" key="8">
    <source>
        <dbReference type="EMBL" id="SEJ80022.1"/>
    </source>
</evidence>
<dbReference type="PRINTS" id="PR01036">
    <property type="entry name" value="TCRTETB"/>
</dbReference>
<dbReference type="InterPro" id="IPR020846">
    <property type="entry name" value="MFS_dom"/>
</dbReference>
<keyword evidence="9" id="KW-1185">Reference proteome</keyword>
<accession>A0A1H7BZ65</accession>
<dbReference type="STRING" id="84035.SAMN05660742_11786"/>
<dbReference type="EMBL" id="FNZK01000017">
    <property type="protein sequence ID" value="SEJ80022.1"/>
    <property type="molecule type" value="Genomic_DNA"/>
</dbReference>
<dbReference type="Gene3D" id="1.20.1720.10">
    <property type="entry name" value="Multidrug resistance protein D"/>
    <property type="match status" value="1"/>
</dbReference>
<feature type="transmembrane region" description="Helical" evidence="6">
    <location>
        <begin position="40"/>
        <end position="61"/>
    </location>
</feature>
<feature type="domain" description="Major facilitator superfamily (MFS) profile" evidence="7">
    <location>
        <begin position="7"/>
        <end position="440"/>
    </location>
</feature>
<feature type="transmembrane region" description="Helical" evidence="6">
    <location>
        <begin position="311"/>
        <end position="333"/>
    </location>
</feature>
<feature type="transmembrane region" description="Helical" evidence="6">
    <location>
        <begin position="134"/>
        <end position="156"/>
    </location>
</feature>
<feature type="transmembrane region" description="Helical" evidence="6">
    <location>
        <begin position="279"/>
        <end position="299"/>
    </location>
</feature>
<dbReference type="RefSeq" id="WP_091833684.1">
    <property type="nucleotide sequence ID" value="NZ_FNZK01000017.1"/>
</dbReference>
<keyword evidence="2" id="KW-0813">Transport</keyword>
<gene>
    <name evidence="8" type="ORF">SAMN05660742_11786</name>
</gene>
<dbReference type="Proteomes" id="UP000199662">
    <property type="component" value="Unassembled WGS sequence"/>
</dbReference>
<dbReference type="GO" id="GO:0022857">
    <property type="term" value="F:transmembrane transporter activity"/>
    <property type="evidence" value="ECO:0007669"/>
    <property type="project" value="InterPro"/>
</dbReference>
<evidence type="ECO:0000256" key="3">
    <source>
        <dbReference type="ARBA" id="ARBA00022692"/>
    </source>
</evidence>
<feature type="transmembrane region" description="Helical" evidence="6">
    <location>
        <begin position="339"/>
        <end position="363"/>
    </location>
</feature>
<evidence type="ECO:0000313" key="9">
    <source>
        <dbReference type="Proteomes" id="UP000199662"/>
    </source>
</evidence>
<dbReference type="PROSITE" id="PS50850">
    <property type="entry name" value="MFS"/>
    <property type="match status" value="1"/>
</dbReference>
<protein>
    <submittedName>
        <fullName evidence="8">MFS transporter, DHA2 family, metal-tetracycline-proton antiporter</fullName>
    </submittedName>
</protein>
<evidence type="ECO:0000256" key="5">
    <source>
        <dbReference type="ARBA" id="ARBA00023136"/>
    </source>
</evidence>
<evidence type="ECO:0000256" key="6">
    <source>
        <dbReference type="SAM" id="Phobius"/>
    </source>
</evidence>
<dbReference type="SUPFAM" id="SSF103473">
    <property type="entry name" value="MFS general substrate transporter"/>
    <property type="match status" value="1"/>
</dbReference>
<dbReference type="InterPro" id="IPR011701">
    <property type="entry name" value="MFS"/>
</dbReference>
<feature type="transmembrane region" description="Helical" evidence="6">
    <location>
        <begin position="102"/>
        <end position="122"/>
    </location>
</feature>
<name>A0A1H7BZ65_9FIRM</name>
<evidence type="ECO:0000256" key="2">
    <source>
        <dbReference type="ARBA" id="ARBA00022448"/>
    </source>
</evidence>
<organism evidence="8 9">
    <name type="scientific">Propionispira arboris</name>
    <dbReference type="NCBI Taxonomy" id="84035"/>
    <lineage>
        <taxon>Bacteria</taxon>
        <taxon>Bacillati</taxon>
        <taxon>Bacillota</taxon>
        <taxon>Negativicutes</taxon>
        <taxon>Selenomonadales</taxon>
        <taxon>Selenomonadaceae</taxon>
        <taxon>Propionispira</taxon>
    </lineage>
</organism>
<dbReference type="Gene3D" id="1.20.1250.20">
    <property type="entry name" value="MFS general substrate transporter like domains"/>
    <property type="match status" value="1"/>
</dbReference>
<feature type="transmembrane region" description="Helical" evidence="6">
    <location>
        <begin position="375"/>
        <end position="393"/>
    </location>
</feature>
<evidence type="ECO:0000259" key="7">
    <source>
        <dbReference type="PROSITE" id="PS50850"/>
    </source>
</evidence>
<feature type="transmembrane region" description="Helical" evidence="6">
    <location>
        <begin position="73"/>
        <end position="90"/>
    </location>
</feature>
<feature type="transmembrane region" description="Helical" evidence="6">
    <location>
        <begin position="192"/>
        <end position="209"/>
    </location>
</feature>
<sequence length="451" mass="48855">MKSNTKLTIILCLFIFFAVVNNTMFNVAMPFIKSIYDLTAGQVSLVSVTYLAIFSVGTIIYGKLADFFPLRTLYIIGASLLIGGSFIGYFADSFLFILVGRIVQAAGGAAIPSLTMLAFHTFYSVEKRSVGMTLLASTASLGTGAGPVLGGFITSFIGYKGLFLITASVIFLLPFLFQLMPKGQSKPLEFDFFGCFLLICGIFMLVVGISINLNLFIGGVLCLAGFFFYISHARISFIDLSLLKNKMFCSMLLVGLFAFLVSIGNLFLLPMLLKQVNGMTAFAIGLCLLPGSILSFISGKYVKKLYDTCGAIYTLAGVLGLLLAGFLCTATFAGGPYLLIIAFSLFAYIGFAAVQVVMGNYMFELLPKSEVNVGMGLYNLCAFVGGALGPALTGKFLDLKFAPVLNPWNHSSIFVDSFMLLAFIVILMSAFLWAVNRRYDFPSRKEGKVLL</sequence>
<proteinExistence type="predicted"/>
<reference evidence="8 9" key="1">
    <citation type="submission" date="2016-10" db="EMBL/GenBank/DDBJ databases">
        <authorList>
            <person name="de Groot N.N."/>
        </authorList>
    </citation>
    <scope>NUCLEOTIDE SEQUENCE [LARGE SCALE GENOMIC DNA]</scope>
    <source>
        <strain evidence="8 9">DSM 2179</strain>
    </source>
</reference>
<feature type="transmembrane region" description="Helical" evidence="6">
    <location>
        <begin position="413"/>
        <end position="435"/>
    </location>
</feature>
<feature type="transmembrane region" description="Helical" evidence="6">
    <location>
        <begin position="215"/>
        <end position="235"/>
    </location>
</feature>
<keyword evidence="5 6" id="KW-0472">Membrane</keyword>
<keyword evidence="4 6" id="KW-1133">Transmembrane helix</keyword>
<dbReference type="PANTHER" id="PTHR42718">
    <property type="entry name" value="MAJOR FACILITATOR SUPERFAMILY MULTIDRUG TRANSPORTER MFSC"/>
    <property type="match status" value="1"/>
</dbReference>
<evidence type="ECO:0000256" key="4">
    <source>
        <dbReference type="ARBA" id="ARBA00022989"/>
    </source>
</evidence>